<dbReference type="RefSeq" id="WP_106268315.1">
    <property type="nucleotide sequence ID" value="NZ_PVTQ01000022.1"/>
</dbReference>
<protein>
    <submittedName>
        <fullName evidence="2">Mobilization protein MobC</fullName>
    </submittedName>
</protein>
<comment type="caution">
    <text evidence="2">The sequence shown here is derived from an EMBL/GenBank/DDBJ whole genome shotgun (WGS) entry which is preliminary data.</text>
</comment>
<evidence type="ECO:0000313" key="2">
    <source>
        <dbReference type="EMBL" id="PRY84616.1"/>
    </source>
</evidence>
<keyword evidence="3" id="KW-1185">Reference proteome</keyword>
<proteinExistence type="predicted"/>
<dbReference type="Proteomes" id="UP000238392">
    <property type="component" value="Unassembled WGS sequence"/>
</dbReference>
<dbReference type="OrthoDB" id="7867340at2"/>
<gene>
    <name evidence="2" type="ORF">CLV74_12234</name>
</gene>
<dbReference type="AlphaFoldDB" id="A0A2T0WD88"/>
<dbReference type="InterPro" id="IPR053842">
    <property type="entry name" value="NikA-like"/>
</dbReference>
<evidence type="ECO:0000313" key="3">
    <source>
        <dbReference type="Proteomes" id="UP000238392"/>
    </source>
</evidence>
<evidence type="ECO:0000256" key="1">
    <source>
        <dbReference type="SAM" id="MobiDB-lite"/>
    </source>
</evidence>
<feature type="region of interest" description="Disordered" evidence="1">
    <location>
        <begin position="1"/>
        <end position="21"/>
    </location>
</feature>
<name>A0A2T0WD88_9RHOB</name>
<dbReference type="EMBL" id="PVTQ01000022">
    <property type="protein sequence ID" value="PRY84616.1"/>
    <property type="molecule type" value="Genomic_DNA"/>
</dbReference>
<accession>A0A2T0WD88</accession>
<sequence length="128" mass="14287">MKEAEKMAKAGDKKPRSERRRAAKIVQKRVTEAQHAAFAQRAAAAGYETPKDYLEAFVLGNVAIRRRERRDQLKLFAELSKQGSNLNQIARAINTGRVAQLSQPDMEVFETTQALHGALIKRLGKALS</sequence>
<organism evidence="2 3">
    <name type="scientific">Donghicola tyrosinivorans</name>
    <dbReference type="NCBI Taxonomy" id="1652492"/>
    <lineage>
        <taxon>Bacteria</taxon>
        <taxon>Pseudomonadati</taxon>
        <taxon>Pseudomonadota</taxon>
        <taxon>Alphaproteobacteria</taxon>
        <taxon>Rhodobacterales</taxon>
        <taxon>Roseobacteraceae</taxon>
        <taxon>Donghicola</taxon>
    </lineage>
</organism>
<dbReference type="Pfam" id="PF21983">
    <property type="entry name" value="NikA-like"/>
    <property type="match status" value="1"/>
</dbReference>
<reference evidence="2 3" key="1">
    <citation type="submission" date="2018-03" db="EMBL/GenBank/DDBJ databases">
        <title>Genomic Encyclopedia of Archaeal and Bacterial Type Strains, Phase II (KMG-II): from individual species to whole genera.</title>
        <authorList>
            <person name="Goeker M."/>
        </authorList>
    </citation>
    <scope>NUCLEOTIDE SEQUENCE [LARGE SCALE GENOMIC DNA]</scope>
    <source>
        <strain evidence="2 3">DSM 100212</strain>
    </source>
</reference>
<feature type="compositionally biased region" description="Basic and acidic residues" evidence="1">
    <location>
        <begin position="1"/>
        <end position="15"/>
    </location>
</feature>